<sequence length="120" mass="13540">MVSRCGSQTALPIPRVLLTTNGTALNSRHPVLDVHLSGDLPGQLPVFYSSSLPPPIAAHTHDKGGRVGAWRRGGRGVVKERHERSDGEKRRMEIIRQQGVSHMMIFRWSYPREPLCYWTE</sequence>
<evidence type="ECO:0000313" key="2">
    <source>
        <dbReference type="Proteomes" id="UP000291343"/>
    </source>
</evidence>
<name>A0A482XJ10_LAOST</name>
<protein>
    <submittedName>
        <fullName evidence="1">Uncharacterized protein</fullName>
    </submittedName>
</protein>
<dbReference type="AlphaFoldDB" id="A0A482XJ10"/>
<dbReference type="EMBL" id="QKKF02009058">
    <property type="protein sequence ID" value="RZF45489.1"/>
    <property type="molecule type" value="Genomic_DNA"/>
</dbReference>
<dbReference type="InParanoid" id="A0A482XJ10"/>
<evidence type="ECO:0000313" key="1">
    <source>
        <dbReference type="EMBL" id="RZF45489.1"/>
    </source>
</evidence>
<gene>
    <name evidence="1" type="ORF">LSTR_LSTR010901</name>
</gene>
<comment type="caution">
    <text evidence="1">The sequence shown here is derived from an EMBL/GenBank/DDBJ whole genome shotgun (WGS) entry which is preliminary data.</text>
</comment>
<proteinExistence type="predicted"/>
<organism evidence="1 2">
    <name type="scientific">Laodelphax striatellus</name>
    <name type="common">Small brown planthopper</name>
    <name type="synonym">Delphax striatella</name>
    <dbReference type="NCBI Taxonomy" id="195883"/>
    <lineage>
        <taxon>Eukaryota</taxon>
        <taxon>Metazoa</taxon>
        <taxon>Ecdysozoa</taxon>
        <taxon>Arthropoda</taxon>
        <taxon>Hexapoda</taxon>
        <taxon>Insecta</taxon>
        <taxon>Pterygota</taxon>
        <taxon>Neoptera</taxon>
        <taxon>Paraneoptera</taxon>
        <taxon>Hemiptera</taxon>
        <taxon>Auchenorrhyncha</taxon>
        <taxon>Fulgoroidea</taxon>
        <taxon>Delphacidae</taxon>
        <taxon>Criomorphinae</taxon>
        <taxon>Laodelphax</taxon>
    </lineage>
</organism>
<keyword evidence="2" id="KW-1185">Reference proteome</keyword>
<reference evidence="1 2" key="1">
    <citation type="journal article" date="2017" name="Gigascience">
        <title>Genome sequence of the small brown planthopper, Laodelphax striatellus.</title>
        <authorList>
            <person name="Zhu J."/>
            <person name="Jiang F."/>
            <person name="Wang X."/>
            <person name="Yang P."/>
            <person name="Bao Y."/>
            <person name="Zhao W."/>
            <person name="Wang W."/>
            <person name="Lu H."/>
            <person name="Wang Q."/>
            <person name="Cui N."/>
            <person name="Li J."/>
            <person name="Chen X."/>
            <person name="Luo L."/>
            <person name="Yu J."/>
            <person name="Kang L."/>
            <person name="Cui F."/>
        </authorList>
    </citation>
    <scope>NUCLEOTIDE SEQUENCE [LARGE SCALE GENOMIC DNA]</scope>
    <source>
        <strain evidence="1">Lst14</strain>
    </source>
</reference>
<accession>A0A482XJ10</accession>
<dbReference type="Proteomes" id="UP000291343">
    <property type="component" value="Unassembled WGS sequence"/>
</dbReference>